<reference evidence="1" key="1">
    <citation type="submission" date="2014-11" db="EMBL/GenBank/DDBJ databases">
        <authorList>
            <person name="Amaro Gonzalez C."/>
        </authorList>
    </citation>
    <scope>NUCLEOTIDE SEQUENCE</scope>
</reference>
<protein>
    <submittedName>
        <fullName evidence="1">Uncharacterized protein</fullName>
    </submittedName>
</protein>
<dbReference type="AlphaFoldDB" id="A0A0E9XWG6"/>
<organism evidence="1">
    <name type="scientific">Anguilla anguilla</name>
    <name type="common">European freshwater eel</name>
    <name type="synonym">Muraena anguilla</name>
    <dbReference type="NCBI Taxonomy" id="7936"/>
    <lineage>
        <taxon>Eukaryota</taxon>
        <taxon>Metazoa</taxon>
        <taxon>Chordata</taxon>
        <taxon>Craniata</taxon>
        <taxon>Vertebrata</taxon>
        <taxon>Euteleostomi</taxon>
        <taxon>Actinopterygii</taxon>
        <taxon>Neopterygii</taxon>
        <taxon>Teleostei</taxon>
        <taxon>Anguilliformes</taxon>
        <taxon>Anguillidae</taxon>
        <taxon>Anguilla</taxon>
    </lineage>
</organism>
<proteinExistence type="predicted"/>
<name>A0A0E9XWG6_ANGAN</name>
<reference evidence="1" key="2">
    <citation type="journal article" date="2015" name="Fish Shellfish Immunol.">
        <title>Early steps in the European eel (Anguilla anguilla)-Vibrio vulnificus interaction in the gills: Role of the RtxA13 toxin.</title>
        <authorList>
            <person name="Callol A."/>
            <person name="Pajuelo D."/>
            <person name="Ebbesson L."/>
            <person name="Teles M."/>
            <person name="MacKenzie S."/>
            <person name="Amaro C."/>
        </authorList>
    </citation>
    <scope>NUCLEOTIDE SEQUENCE</scope>
</reference>
<dbReference type="EMBL" id="GBXM01002367">
    <property type="protein sequence ID" value="JAI06211.1"/>
    <property type="molecule type" value="Transcribed_RNA"/>
</dbReference>
<sequence>MNNRLFLQEKYLGLKILFKRPYRRGSITRMGYF</sequence>
<evidence type="ECO:0000313" key="1">
    <source>
        <dbReference type="EMBL" id="JAI06211.1"/>
    </source>
</evidence>
<accession>A0A0E9XWG6</accession>